<keyword evidence="1" id="KW-0812">Transmembrane</keyword>
<name>A0A0L6U9Q7_9BASI</name>
<sequence>MPVEFPEIPVELPAIPVELPAMPVELPTIPEPESHRIEARKSNSNHSSSSVVELNLIEQKMKIKWLTIFLKFMIHFWGNSFHQICNIKAHHQYLSKYTTVPTTPNIALALAAVRKPLPTLPDLQEVVCIEKPPPACQSFHSFFEQVEALPVKEFLGIHIQRGFSTSLAEGYSSQLGRLHPPGQRIYANSLMGSNTSLWKTLRICKGKISRILEIKMAGQRTSLKMNKNIINEEKLSKMSGKFHAICIFSFWVLFCFVLNGYQINSQILKISLQNTGKQTTLVKEAMNYFPLRDSCPSEGPLLLGLIPSQLEAFHGQYAYMLTFFWMMSFCTNIGIMSFDTKCRSSAKDNKNQGKKLEDEVKNYEKKTSAMWLNLISTYSIIFGPKIRQEFFYKGRLSIMCTETKNSM</sequence>
<gene>
    <name evidence="2" type="ORF">VP01_90g5</name>
</gene>
<protein>
    <submittedName>
        <fullName evidence="2">Uncharacterized protein</fullName>
    </submittedName>
</protein>
<dbReference type="AlphaFoldDB" id="A0A0L6U9Q7"/>
<keyword evidence="1" id="KW-0472">Membrane</keyword>
<reference evidence="2 3" key="1">
    <citation type="submission" date="2015-08" db="EMBL/GenBank/DDBJ databases">
        <title>Next Generation Sequencing and Analysis of the Genome of Puccinia sorghi L Schw, the Causal Agent of Maize Common Rust.</title>
        <authorList>
            <person name="Rochi L."/>
            <person name="Burguener G."/>
            <person name="Darino M."/>
            <person name="Turjanski A."/>
            <person name="Kreff E."/>
            <person name="Dieguez M.J."/>
            <person name="Sacco F."/>
        </authorList>
    </citation>
    <scope>NUCLEOTIDE SEQUENCE [LARGE SCALE GENOMIC DNA]</scope>
    <source>
        <strain evidence="2 3">RO10H11247</strain>
    </source>
</reference>
<dbReference type="EMBL" id="LAVV01014716">
    <property type="protein sequence ID" value="KNZ44500.1"/>
    <property type="molecule type" value="Genomic_DNA"/>
</dbReference>
<keyword evidence="1" id="KW-1133">Transmembrane helix</keyword>
<dbReference type="Proteomes" id="UP000037035">
    <property type="component" value="Unassembled WGS sequence"/>
</dbReference>
<keyword evidence="3" id="KW-1185">Reference proteome</keyword>
<dbReference type="VEuPathDB" id="FungiDB:VP01_90g5"/>
<accession>A0A0L6U9Q7</accession>
<feature type="transmembrane region" description="Helical" evidence="1">
    <location>
        <begin position="317"/>
        <end position="338"/>
    </location>
</feature>
<comment type="caution">
    <text evidence="2">The sequence shown here is derived from an EMBL/GenBank/DDBJ whole genome shotgun (WGS) entry which is preliminary data.</text>
</comment>
<evidence type="ECO:0000313" key="2">
    <source>
        <dbReference type="EMBL" id="KNZ44500.1"/>
    </source>
</evidence>
<evidence type="ECO:0000256" key="1">
    <source>
        <dbReference type="SAM" id="Phobius"/>
    </source>
</evidence>
<organism evidence="2 3">
    <name type="scientific">Puccinia sorghi</name>
    <dbReference type="NCBI Taxonomy" id="27349"/>
    <lineage>
        <taxon>Eukaryota</taxon>
        <taxon>Fungi</taxon>
        <taxon>Dikarya</taxon>
        <taxon>Basidiomycota</taxon>
        <taxon>Pucciniomycotina</taxon>
        <taxon>Pucciniomycetes</taxon>
        <taxon>Pucciniales</taxon>
        <taxon>Pucciniaceae</taxon>
        <taxon>Puccinia</taxon>
    </lineage>
</organism>
<proteinExistence type="predicted"/>
<evidence type="ECO:0000313" key="3">
    <source>
        <dbReference type="Proteomes" id="UP000037035"/>
    </source>
</evidence>